<evidence type="ECO:0000256" key="7">
    <source>
        <dbReference type="RuleBase" id="RU003345"/>
    </source>
</evidence>
<dbReference type="InterPro" id="IPR016162">
    <property type="entry name" value="Ald_DH_N"/>
</dbReference>
<dbReference type="RefSeq" id="WP_243839133.1">
    <property type="nucleotide sequence ID" value="NZ_SOAU01000001.1"/>
</dbReference>
<dbReference type="InterPro" id="IPR012394">
    <property type="entry name" value="Aldehyde_DH_NAD(P)"/>
</dbReference>
<sequence>MSIDLSEPLKLVRGGADARVLHDLDMRRVQLERIKRMLTERESEFVDALASDLGKSPVEAYSTEIGFTLTEIDHVLKNLKKWAKPRKVSLPIHLKPGSAVVQPEPLGTVLIIAPWNYPLQLVLAPLVAAIAAGNTAVIKPSEVAPATADAIERLVPKYLDPNIVQVVTGGVPETTALLDEPWDHVFYTGNGTVGRIVMKAAAEHLTPVTLELGGKSPAVVTANADLAVAARRIAWGKFTNAGQTCVAPDYVLVDRSVASGLLAELSSAITTFYGDDPQQSDDYGRIVNGKHFERLTTLLDGAGTIAHGGSSDADDRYIAPTVITDVDLTAPIMQDEIFGPLLPIITYETLDEAIRFVTERPKPLAFYPFTDDGDEADELIDRTTSGGVTLNHTLLHLAVPELPFGGVGASGMGAYHGQHGFDLFSHLKPVLRRKSNPDPSLAYPPYTGFKAKLLRKLL</sequence>
<evidence type="ECO:0000256" key="6">
    <source>
        <dbReference type="PROSITE-ProRule" id="PRU10007"/>
    </source>
</evidence>
<dbReference type="PANTHER" id="PTHR43570:SF16">
    <property type="entry name" value="ALDEHYDE DEHYDROGENASE TYPE III, ISOFORM Q"/>
    <property type="match status" value="1"/>
</dbReference>
<dbReference type="SUPFAM" id="SSF53720">
    <property type="entry name" value="ALDH-like"/>
    <property type="match status" value="1"/>
</dbReference>
<dbReference type="InterPro" id="IPR029510">
    <property type="entry name" value="Ald_DH_CS_GLU"/>
</dbReference>
<dbReference type="PROSITE" id="PS00687">
    <property type="entry name" value="ALDEHYDE_DEHYDR_GLU"/>
    <property type="match status" value="1"/>
</dbReference>
<evidence type="ECO:0000256" key="4">
    <source>
        <dbReference type="PIRNR" id="PIRNR036492"/>
    </source>
</evidence>
<dbReference type="EMBL" id="SOAU01000001">
    <property type="protein sequence ID" value="TDT16387.1"/>
    <property type="molecule type" value="Genomic_DNA"/>
</dbReference>
<dbReference type="GO" id="GO:0006081">
    <property type="term" value="P:aldehyde metabolic process"/>
    <property type="evidence" value="ECO:0007669"/>
    <property type="project" value="InterPro"/>
</dbReference>
<dbReference type="GO" id="GO:0004029">
    <property type="term" value="F:aldehyde dehydrogenase (NAD+) activity"/>
    <property type="evidence" value="ECO:0007669"/>
    <property type="project" value="TreeGrafter"/>
</dbReference>
<evidence type="ECO:0000313" key="9">
    <source>
        <dbReference type="EMBL" id="TDT16387.1"/>
    </source>
</evidence>
<evidence type="ECO:0000256" key="2">
    <source>
        <dbReference type="ARBA" id="ARBA00023002"/>
    </source>
</evidence>
<dbReference type="PIRSF" id="PIRSF036492">
    <property type="entry name" value="ALDH"/>
    <property type="match status" value="1"/>
</dbReference>
<evidence type="ECO:0000313" key="10">
    <source>
        <dbReference type="Proteomes" id="UP000294558"/>
    </source>
</evidence>
<organism evidence="9 10">
    <name type="scientific">Ilumatobacter fluminis</name>
    <dbReference type="NCBI Taxonomy" id="467091"/>
    <lineage>
        <taxon>Bacteria</taxon>
        <taxon>Bacillati</taxon>
        <taxon>Actinomycetota</taxon>
        <taxon>Acidimicrobiia</taxon>
        <taxon>Acidimicrobiales</taxon>
        <taxon>Ilumatobacteraceae</taxon>
        <taxon>Ilumatobacter</taxon>
    </lineage>
</organism>
<dbReference type="FunFam" id="3.40.605.10:FF:000004">
    <property type="entry name" value="Aldehyde dehydrogenase"/>
    <property type="match status" value="1"/>
</dbReference>
<evidence type="ECO:0000259" key="8">
    <source>
        <dbReference type="Pfam" id="PF00171"/>
    </source>
</evidence>
<dbReference type="FunFam" id="3.40.309.10:FF:000003">
    <property type="entry name" value="Aldehyde dehydrogenase"/>
    <property type="match status" value="1"/>
</dbReference>
<dbReference type="AlphaFoldDB" id="A0A4R7HYT6"/>
<dbReference type="PANTHER" id="PTHR43570">
    <property type="entry name" value="ALDEHYDE DEHYDROGENASE"/>
    <property type="match status" value="1"/>
</dbReference>
<comment type="similarity">
    <text evidence="1 4 7">Belongs to the aldehyde dehydrogenase family.</text>
</comment>
<evidence type="ECO:0000256" key="3">
    <source>
        <dbReference type="ARBA" id="ARBA00023027"/>
    </source>
</evidence>
<dbReference type="InterPro" id="IPR016163">
    <property type="entry name" value="Ald_DH_C"/>
</dbReference>
<dbReference type="Gene3D" id="3.40.309.10">
    <property type="entry name" value="Aldehyde Dehydrogenase, Chain A, domain 2"/>
    <property type="match status" value="1"/>
</dbReference>
<feature type="active site" evidence="5">
    <location>
        <position position="245"/>
    </location>
</feature>
<dbReference type="InterPro" id="IPR016161">
    <property type="entry name" value="Ald_DH/histidinol_DH"/>
</dbReference>
<evidence type="ECO:0000256" key="5">
    <source>
        <dbReference type="PIRSR" id="PIRSR036492-1"/>
    </source>
</evidence>
<accession>A0A4R7HYT6</accession>
<dbReference type="Proteomes" id="UP000294558">
    <property type="component" value="Unassembled WGS sequence"/>
</dbReference>
<dbReference type="Pfam" id="PF00171">
    <property type="entry name" value="Aldedh"/>
    <property type="match status" value="1"/>
</dbReference>
<proteinExistence type="inferred from homology"/>
<dbReference type="InterPro" id="IPR015590">
    <property type="entry name" value="Aldehyde_DH_dom"/>
</dbReference>
<feature type="active site" evidence="5 6">
    <location>
        <position position="211"/>
    </location>
</feature>
<name>A0A4R7HYT6_9ACTN</name>
<feature type="domain" description="Aldehyde dehydrogenase" evidence="8">
    <location>
        <begin position="26"/>
        <end position="429"/>
    </location>
</feature>
<keyword evidence="2 4" id="KW-0560">Oxidoreductase</keyword>
<dbReference type="PROSITE" id="PS00070">
    <property type="entry name" value="ALDEHYDE_DEHYDR_CYS"/>
    <property type="match status" value="1"/>
</dbReference>
<keyword evidence="10" id="KW-1185">Reference proteome</keyword>
<dbReference type="Gene3D" id="3.40.605.10">
    <property type="entry name" value="Aldehyde Dehydrogenase, Chain A, domain 1"/>
    <property type="match status" value="1"/>
</dbReference>
<protein>
    <recommendedName>
        <fullName evidence="4">Aldehyde dehydrogenase</fullName>
    </recommendedName>
</protein>
<evidence type="ECO:0000256" key="1">
    <source>
        <dbReference type="ARBA" id="ARBA00009986"/>
    </source>
</evidence>
<reference evidence="9 10" key="1">
    <citation type="submission" date="2019-03" db="EMBL/GenBank/DDBJ databases">
        <title>Sequencing the genomes of 1000 actinobacteria strains.</title>
        <authorList>
            <person name="Klenk H.-P."/>
        </authorList>
    </citation>
    <scope>NUCLEOTIDE SEQUENCE [LARGE SCALE GENOMIC DNA]</scope>
    <source>
        <strain evidence="9 10">DSM 18936</strain>
    </source>
</reference>
<dbReference type="CDD" id="cd07087">
    <property type="entry name" value="ALDH_F3-13-14_CALDH-like"/>
    <property type="match status" value="1"/>
</dbReference>
<keyword evidence="3" id="KW-0520">NAD</keyword>
<dbReference type="InterPro" id="IPR016160">
    <property type="entry name" value="Ald_DH_CS_CYS"/>
</dbReference>
<comment type="caution">
    <text evidence="9">The sequence shown here is derived from an EMBL/GenBank/DDBJ whole genome shotgun (WGS) entry which is preliminary data.</text>
</comment>
<dbReference type="GO" id="GO:0005737">
    <property type="term" value="C:cytoplasm"/>
    <property type="evidence" value="ECO:0007669"/>
    <property type="project" value="TreeGrafter"/>
</dbReference>
<gene>
    <name evidence="9" type="ORF">BDK89_1976</name>
</gene>